<dbReference type="InterPro" id="IPR016163">
    <property type="entry name" value="Ald_DH_C"/>
</dbReference>
<dbReference type="InterPro" id="IPR016161">
    <property type="entry name" value="Ald_DH/histidinol_DH"/>
</dbReference>
<comment type="caution">
    <text evidence="9">The sequence shown here is derived from an EMBL/GenBank/DDBJ whole genome shotgun (WGS) entry which is preliminary data.</text>
</comment>
<feature type="domain" description="Aldehyde dehydrogenase" evidence="8">
    <location>
        <begin position="11"/>
        <end position="444"/>
    </location>
</feature>
<proteinExistence type="inferred from homology"/>
<dbReference type="PANTHER" id="PTHR43570">
    <property type="entry name" value="ALDEHYDE DEHYDROGENASE"/>
    <property type="match status" value="1"/>
</dbReference>
<feature type="active site" evidence="5 6">
    <location>
        <position position="222"/>
    </location>
</feature>
<organism evidence="9 10">
    <name type="scientific">Mycoemilia scoparia</name>
    <dbReference type="NCBI Taxonomy" id="417184"/>
    <lineage>
        <taxon>Eukaryota</taxon>
        <taxon>Fungi</taxon>
        <taxon>Fungi incertae sedis</taxon>
        <taxon>Zoopagomycota</taxon>
        <taxon>Kickxellomycotina</taxon>
        <taxon>Kickxellomycetes</taxon>
        <taxon>Kickxellales</taxon>
        <taxon>Kickxellaceae</taxon>
        <taxon>Mycoemilia</taxon>
    </lineage>
</organism>
<comment type="similarity">
    <text evidence="1 4 7">Belongs to the aldehyde dehydrogenase family.</text>
</comment>
<dbReference type="InterPro" id="IPR012394">
    <property type="entry name" value="Aldehyde_DH_NAD(P)"/>
</dbReference>
<dbReference type="FunFam" id="3.40.605.10:FF:000004">
    <property type="entry name" value="Aldehyde dehydrogenase"/>
    <property type="match status" value="1"/>
</dbReference>
<dbReference type="CDD" id="cd07087">
    <property type="entry name" value="ALDH_F3-13-14_CALDH-like"/>
    <property type="match status" value="1"/>
</dbReference>
<dbReference type="PROSITE" id="PS00687">
    <property type="entry name" value="ALDEHYDE_DEHYDR_GLU"/>
    <property type="match status" value="1"/>
</dbReference>
<dbReference type="Proteomes" id="UP001150538">
    <property type="component" value="Unassembled WGS sequence"/>
</dbReference>
<evidence type="ECO:0000313" key="10">
    <source>
        <dbReference type="Proteomes" id="UP001150538"/>
    </source>
</evidence>
<evidence type="ECO:0000256" key="4">
    <source>
        <dbReference type="PIRNR" id="PIRNR036492"/>
    </source>
</evidence>
<dbReference type="GO" id="GO:0004029">
    <property type="term" value="F:aldehyde dehydrogenase (NAD+) activity"/>
    <property type="evidence" value="ECO:0007669"/>
    <property type="project" value="TreeGrafter"/>
</dbReference>
<dbReference type="PIRSF" id="PIRSF036492">
    <property type="entry name" value="ALDH"/>
    <property type="match status" value="1"/>
</dbReference>
<dbReference type="Pfam" id="PF00171">
    <property type="entry name" value="Aldedh"/>
    <property type="match status" value="1"/>
</dbReference>
<reference evidence="9" key="1">
    <citation type="submission" date="2022-07" db="EMBL/GenBank/DDBJ databases">
        <title>Phylogenomic reconstructions and comparative analyses of Kickxellomycotina fungi.</title>
        <authorList>
            <person name="Reynolds N.K."/>
            <person name="Stajich J.E."/>
            <person name="Barry K."/>
            <person name="Grigoriev I.V."/>
            <person name="Crous P."/>
            <person name="Smith M.E."/>
        </authorList>
    </citation>
    <scope>NUCLEOTIDE SEQUENCE</scope>
    <source>
        <strain evidence="9">NBRC 100468</strain>
    </source>
</reference>
<evidence type="ECO:0000256" key="7">
    <source>
        <dbReference type="RuleBase" id="RU003345"/>
    </source>
</evidence>
<dbReference type="PANTHER" id="PTHR43570:SF16">
    <property type="entry name" value="ALDEHYDE DEHYDROGENASE TYPE III, ISOFORM Q"/>
    <property type="match status" value="1"/>
</dbReference>
<keyword evidence="10" id="KW-1185">Reference proteome</keyword>
<dbReference type="FunFam" id="3.40.309.10:FF:000003">
    <property type="entry name" value="Aldehyde dehydrogenase"/>
    <property type="match status" value="1"/>
</dbReference>
<evidence type="ECO:0000256" key="1">
    <source>
        <dbReference type="ARBA" id="ARBA00009986"/>
    </source>
</evidence>
<dbReference type="GO" id="GO:0006081">
    <property type="term" value="P:aldehyde metabolic process"/>
    <property type="evidence" value="ECO:0007669"/>
    <property type="project" value="InterPro"/>
</dbReference>
<feature type="active site" evidence="5">
    <location>
        <position position="257"/>
    </location>
</feature>
<evidence type="ECO:0000259" key="8">
    <source>
        <dbReference type="Pfam" id="PF00171"/>
    </source>
</evidence>
<sequence length="525" mass="58325">MAENSNYTNVEALPEIVGRMHKSFDSGKTRPLEYRKQQIRNVLKMLDENKEELAQAMAKDMGKPRFEAFAHEIMPAEYEAGQFLAHMDKWLKPEKPFLAGEYPIFLFDSGTVQKSPQGVVLIISPWNYPIRLSLNPLIGAIAAGNTVVMKLSEICEHTTALTKTLIEKYLDPDCVQVVLGGPEETGQLMKQRFDHFFYTGNPAVGKIVGRAAMDQLAKVTLELGGKNPTFVANSCLDISTAASRIMWGKTINCGQTCVAPDYVLAEKDVYAPLVKAMSLYPESVFGKNIKSSPDFGRVVSKRQFDRLYNLLSTTKGKFVTGSLEECDPETLYIPPTIITDIGLDDPLMQDEIFGPILPVISIDSIDEGLDIVKTKEYPLALYAFANKKDSSFILQNTRSGSISINDTVLQMVTARLPFGGFGNSGLGSYSGKYSIDVFSHQRTVLNRSISFPPPGVDSVRMPPYENWKYKILSTAIFTTPKEASKSIFGYLFRLIPGWRLLGVTPSFIVAFFKGKRTLPPISKNK</sequence>
<dbReference type="Gene3D" id="3.40.605.10">
    <property type="entry name" value="Aldehyde Dehydrogenase, Chain A, domain 1"/>
    <property type="match status" value="1"/>
</dbReference>
<dbReference type="Gene3D" id="3.40.309.10">
    <property type="entry name" value="Aldehyde Dehydrogenase, Chain A, domain 2"/>
    <property type="match status" value="1"/>
</dbReference>
<evidence type="ECO:0000256" key="3">
    <source>
        <dbReference type="ARBA" id="ARBA00023027"/>
    </source>
</evidence>
<evidence type="ECO:0000313" key="9">
    <source>
        <dbReference type="EMBL" id="KAJ1915502.1"/>
    </source>
</evidence>
<dbReference type="GO" id="GO:0005737">
    <property type="term" value="C:cytoplasm"/>
    <property type="evidence" value="ECO:0007669"/>
    <property type="project" value="TreeGrafter"/>
</dbReference>
<keyword evidence="3" id="KW-0520">NAD</keyword>
<keyword evidence="2 4" id="KW-0560">Oxidoreductase</keyword>
<dbReference type="OrthoDB" id="440325at2759"/>
<protein>
    <recommendedName>
        <fullName evidence="4">Aldehyde dehydrogenase</fullName>
    </recommendedName>
</protein>
<evidence type="ECO:0000256" key="2">
    <source>
        <dbReference type="ARBA" id="ARBA00023002"/>
    </source>
</evidence>
<evidence type="ECO:0000256" key="5">
    <source>
        <dbReference type="PIRSR" id="PIRSR036492-1"/>
    </source>
</evidence>
<dbReference type="InterPro" id="IPR029510">
    <property type="entry name" value="Ald_DH_CS_GLU"/>
</dbReference>
<dbReference type="SUPFAM" id="SSF53720">
    <property type="entry name" value="ALDH-like"/>
    <property type="match status" value="1"/>
</dbReference>
<accession>A0A9W7ZT18</accession>
<dbReference type="InterPro" id="IPR016162">
    <property type="entry name" value="Ald_DH_N"/>
</dbReference>
<dbReference type="AlphaFoldDB" id="A0A9W7ZT18"/>
<evidence type="ECO:0000256" key="6">
    <source>
        <dbReference type="PROSITE-ProRule" id="PRU10007"/>
    </source>
</evidence>
<gene>
    <name evidence="9" type="ORF">H4219_004284</name>
</gene>
<dbReference type="InterPro" id="IPR015590">
    <property type="entry name" value="Aldehyde_DH_dom"/>
</dbReference>
<name>A0A9W7ZT18_9FUNG</name>
<dbReference type="EMBL" id="JANBPU010000143">
    <property type="protein sequence ID" value="KAJ1915502.1"/>
    <property type="molecule type" value="Genomic_DNA"/>
</dbReference>